<dbReference type="Gene3D" id="3.40.50.300">
    <property type="entry name" value="P-loop containing nucleotide triphosphate hydrolases"/>
    <property type="match status" value="1"/>
</dbReference>
<protein>
    <submittedName>
        <fullName evidence="2">Molybdopterin-guanine dinucleotide biosynthesis protein B</fullName>
    </submittedName>
</protein>
<dbReference type="PANTHER" id="PTHR40072:SF1">
    <property type="entry name" value="MOLYBDOPTERIN-GUANINE DINUCLEOTIDE BIOSYNTHESIS ADAPTER PROTEIN"/>
    <property type="match status" value="1"/>
</dbReference>
<dbReference type="Pfam" id="PF03205">
    <property type="entry name" value="MobB"/>
    <property type="match status" value="1"/>
</dbReference>
<sequence>MKKKPYILQVCGLKNTGKTTFMNGFTSYLKEKGYIVGTVKHDGHEFQTTHYTEDNFQHYHAGADTSIVFSDGQWLQIQREKRTLESFIADLQEMDIILIEGCKKEEYPKVELLRTGISEIPVSNEIGRLACIIDETYQTYCGNETYLCKQDTKLFDKVLKLLLNHGK</sequence>
<accession>A0A9D9N7T5</accession>
<dbReference type="AlphaFoldDB" id="A0A9D9N7T5"/>
<reference evidence="2" key="2">
    <citation type="journal article" date="2021" name="PeerJ">
        <title>Extensive microbial diversity within the chicken gut microbiome revealed by metagenomics and culture.</title>
        <authorList>
            <person name="Gilroy R."/>
            <person name="Ravi A."/>
            <person name="Getino M."/>
            <person name="Pursley I."/>
            <person name="Horton D.L."/>
            <person name="Alikhan N.F."/>
            <person name="Baker D."/>
            <person name="Gharbi K."/>
            <person name="Hall N."/>
            <person name="Watson M."/>
            <person name="Adriaenssens E.M."/>
            <person name="Foster-Nyarko E."/>
            <person name="Jarju S."/>
            <person name="Secka A."/>
            <person name="Antonio M."/>
            <person name="Oren A."/>
            <person name="Chaudhuri R.R."/>
            <person name="La Ragione R."/>
            <person name="Hildebrand F."/>
            <person name="Pallen M.J."/>
        </authorList>
    </citation>
    <scope>NUCLEOTIDE SEQUENCE</scope>
    <source>
        <strain evidence="2">E3-2379</strain>
    </source>
</reference>
<dbReference type="InterPro" id="IPR004435">
    <property type="entry name" value="MobB_dom"/>
</dbReference>
<dbReference type="NCBIfam" id="TIGR00176">
    <property type="entry name" value="mobB"/>
    <property type="match status" value="1"/>
</dbReference>
<reference evidence="2" key="1">
    <citation type="submission" date="2020-10" db="EMBL/GenBank/DDBJ databases">
        <authorList>
            <person name="Gilroy R."/>
        </authorList>
    </citation>
    <scope>NUCLEOTIDE SEQUENCE</scope>
    <source>
        <strain evidence="2">E3-2379</strain>
    </source>
</reference>
<dbReference type="InterPro" id="IPR027417">
    <property type="entry name" value="P-loop_NTPase"/>
</dbReference>
<dbReference type="PANTHER" id="PTHR40072">
    <property type="entry name" value="MOLYBDOPTERIN-GUANINE DINUCLEOTIDE BIOSYNTHESIS ADAPTER PROTEIN-RELATED"/>
    <property type="match status" value="1"/>
</dbReference>
<organism evidence="2 3">
    <name type="scientific">Candidatus Scybalomonas excrementavium</name>
    <dbReference type="NCBI Taxonomy" id="2840943"/>
    <lineage>
        <taxon>Bacteria</taxon>
        <taxon>Bacillati</taxon>
        <taxon>Bacillota</taxon>
        <taxon>Clostridia</taxon>
        <taxon>Lachnospirales</taxon>
        <taxon>Lachnospiraceae</taxon>
        <taxon>Lachnospiraceae incertae sedis</taxon>
        <taxon>Candidatus Scybalomonas</taxon>
    </lineage>
</organism>
<proteinExistence type="predicted"/>
<evidence type="ECO:0000259" key="1">
    <source>
        <dbReference type="Pfam" id="PF03205"/>
    </source>
</evidence>
<evidence type="ECO:0000313" key="3">
    <source>
        <dbReference type="Proteomes" id="UP000823618"/>
    </source>
</evidence>
<comment type="caution">
    <text evidence="2">The sequence shown here is derived from an EMBL/GenBank/DDBJ whole genome shotgun (WGS) entry which is preliminary data.</text>
</comment>
<dbReference type="GO" id="GO:0005525">
    <property type="term" value="F:GTP binding"/>
    <property type="evidence" value="ECO:0007669"/>
    <property type="project" value="InterPro"/>
</dbReference>
<dbReference type="GO" id="GO:0006777">
    <property type="term" value="P:Mo-molybdopterin cofactor biosynthetic process"/>
    <property type="evidence" value="ECO:0007669"/>
    <property type="project" value="InterPro"/>
</dbReference>
<dbReference type="EMBL" id="JADIML010000159">
    <property type="protein sequence ID" value="MBO8463427.1"/>
    <property type="molecule type" value="Genomic_DNA"/>
</dbReference>
<feature type="domain" description="Molybdopterin-guanine dinucleotide biosynthesis protein B (MobB)" evidence="1">
    <location>
        <begin position="7"/>
        <end position="122"/>
    </location>
</feature>
<dbReference type="InterPro" id="IPR052539">
    <property type="entry name" value="MGD_biosynthesis_adapter"/>
</dbReference>
<dbReference type="Proteomes" id="UP000823618">
    <property type="component" value="Unassembled WGS sequence"/>
</dbReference>
<gene>
    <name evidence="2" type="primary">mobB</name>
    <name evidence="2" type="ORF">IAC13_05790</name>
</gene>
<dbReference type="SUPFAM" id="SSF52540">
    <property type="entry name" value="P-loop containing nucleoside triphosphate hydrolases"/>
    <property type="match status" value="1"/>
</dbReference>
<name>A0A9D9N7T5_9FIRM</name>
<evidence type="ECO:0000313" key="2">
    <source>
        <dbReference type="EMBL" id="MBO8463427.1"/>
    </source>
</evidence>